<organism evidence="2 3">
    <name type="scientific">Chrysophaeum taylorii</name>
    <dbReference type="NCBI Taxonomy" id="2483200"/>
    <lineage>
        <taxon>Eukaryota</taxon>
        <taxon>Sar</taxon>
        <taxon>Stramenopiles</taxon>
        <taxon>Ochrophyta</taxon>
        <taxon>Pelagophyceae</taxon>
        <taxon>Pelagomonadales</taxon>
        <taxon>Pelagomonadaceae</taxon>
        <taxon>Chrysophaeum</taxon>
    </lineage>
</organism>
<evidence type="ECO:0000259" key="1">
    <source>
        <dbReference type="Pfam" id="PF02517"/>
    </source>
</evidence>
<comment type="caution">
    <text evidence="2">The sequence shown here is derived from an EMBL/GenBank/DDBJ whole genome shotgun (WGS) entry which is preliminary data.</text>
</comment>
<evidence type="ECO:0000313" key="3">
    <source>
        <dbReference type="Proteomes" id="UP001230188"/>
    </source>
</evidence>
<proteinExistence type="predicted"/>
<evidence type="ECO:0000313" key="2">
    <source>
        <dbReference type="EMBL" id="KAJ8612115.1"/>
    </source>
</evidence>
<accession>A0AAD7UM43</accession>
<dbReference type="AlphaFoldDB" id="A0AAD7UM43"/>
<dbReference type="InterPro" id="IPR052710">
    <property type="entry name" value="CAAX_protease"/>
</dbReference>
<keyword evidence="3" id="KW-1185">Reference proteome</keyword>
<sequence>MAPPQSIHEASVVAVCLAWADGVYGLAEAIAVCGFASSVRLQLKRVLAVPPDAWRPHLALRGCEVVAVARYAARRGAPFAAPRRKRAAIATALLVAANHLVCARFFGSPPRFQARRLVDTALAAPVLEEAVFRGVVLGAFLDRCPASPRACVLVQAALFAVFHASNWTRRQPDFVVAQVALAWVCGTAYGAEARAQASLWTPIFLHAINNAVSAVCFDDWTTVRRKPLLVLWAILLYATLAAMVRCPPPPLPPCAPSKSR</sequence>
<dbReference type="Pfam" id="PF02517">
    <property type="entry name" value="Rce1-like"/>
    <property type="match status" value="1"/>
</dbReference>
<dbReference type="GO" id="GO:0004175">
    <property type="term" value="F:endopeptidase activity"/>
    <property type="evidence" value="ECO:0007669"/>
    <property type="project" value="UniProtKB-ARBA"/>
</dbReference>
<dbReference type="EMBL" id="JAQMWT010000057">
    <property type="protein sequence ID" value="KAJ8612115.1"/>
    <property type="molecule type" value="Genomic_DNA"/>
</dbReference>
<dbReference type="GO" id="GO:0080120">
    <property type="term" value="P:CAAX-box protein maturation"/>
    <property type="evidence" value="ECO:0007669"/>
    <property type="project" value="UniProtKB-ARBA"/>
</dbReference>
<name>A0AAD7UM43_9STRA</name>
<reference evidence="2" key="1">
    <citation type="submission" date="2023-01" db="EMBL/GenBank/DDBJ databases">
        <title>Metagenome sequencing of chrysophaentin producing Chrysophaeum taylorii.</title>
        <authorList>
            <person name="Davison J."/>
            <person name="Bewley C."/>
        </authorList>
    </citation>
    <scope>NUCLEOTIDE SEQUENCE</scope>
    <source>
        <strain evidence="2">NIES-1699</strain>
    </source>
</reference>
<protein>
    <recommendedName>
        <fullName evidence="1">CAAX prenyl protease 2/Lysostaphin resistance protein A-like domain-containing protein</fullName>
    </recommendedName>
</protein>
<dbReference type="PANTHER" id="PTHR36435">
    <property type="entry name" value="SLR1288 PROTEIN"/>
    <property type="match status" value="1"/>
</dbReference>
<dbReference type="InterPro" id="IPR003675">
    <property type="entry name" value="Rce1/LyrA-like_dom"/>
</dbReference>
<dbReference type="PANTHER" id="PTHR36435:SF1">
    <property type="entry name" value="CAAX AMINO TERMINAL PROTEASE FAMILY PROTEIN"/>
    <property type="match status" value="1"/>
</dbReference>
<gene>
    <name evidence="2" type="ORF">CTAYLR_002474</name>
</gene>
<dbReference type="Proteomes" id="UP001230188">
    <property type="component" value="Unassembled WGS sequence"/>
</dbReference>
<feature type="domain" description="CAAX prenyl protease 2/Lysostaphin resistance protein A-like" evidence="1">
    <location>
        <begin position="118"/>
        <end position="212"/>
    </location>
</feature>